<feature type="transmembrane region" description="Helical" evidence="1">
    <location>
        <begin position="54"/>
        <end position="76"/>
    </location>
</feature>
<proteinExistence type="predicted"/>
<protein>
    <submittedName>
        <fullName evidence="2">Uncharacterized protein</fullName>
    </submittedName>
</protein>
<dbReference type="OrthoDB" id="291855at2"/>
<keyword evidence="1" id="KW-0812">Transmembrane</keyword>
<keyword evidence="3" id="KW-1185">Reference proteome</keyword>
<comment type="caution">
    <text evidence="2">The sequence shown here is derived from an EMBL/GenBank/DDBJ whole genome shotgun (WGS) entry which is preliminary data.</text>
</comment>
<evidence type="ECO:0000313" key="2">
    <source>
        <dbReference type="EMBL" id="TWU57728.1"/>
    </source>
</evidence>
<dbReference type="Proteomes" id="UP000317977">
    <property type="component" value="Unassembled WGS sequence"/>
</dbReference>
<feature type="transmembrane region" description="Helical" evidence="1">
    <location>
        <begin position="25"/>
        <end position="47"/>
    </location>
</feature>
<name>A0A5C6F8J7_9BACT</name>
<keyword evidence="1" id="KW-1133">Transmembrane helix</keyword>
<dbReference type="EMBL" id="SJPX01000001">
    <property type="protein sequence ID" value="TWU57728.1"/>
    <property type="molecule type" value="Genomic_DNA"/>
</dbReference>
<organism evidence="2 3">
    <name type="scientific">Rubripirellula reticaptiva</name>
    <dbReference type="NCBI Taxonomy" id="2528013"/>
    <lineage>
        <taxon>Bacteria</taxon>
        <taxon>Pseudomonadati</taxon>
        <taxon>Planctomycetota</taxon>
        <taxon>Planctomycetia</taxon>
        <taxon>Pirellulales</taxon>
        <taxon>Pirellulaceae</taxon>
        <taxon>Rubripirellula</taxon>
    </lineage>
</organism>
<keyword evidence="1" id="KW-0472">Membrane</keyword>
<evidence type="ECO:0000256" key="1">
    <source>
        <dbReference type="SAM" id="Phobius"/>
    </source>
</evidence>
<accession>A0A5C6F8J7</accession>
<gene>
    <name evidence="2" type="ORF">Poly59_06360</name>
</gene>
<dbReference type="AlphaFoldDB" id="A0A5C6F8J7"/>
<sequence>MMIIAETLEMSARQRYWTPELTKGMTAAAAILTFSVGWGCSALLYWMRKTRTATIVNLGTAASVGLFLVLAKLGVIL</sequence>
<evidence type="ECO:0000313" key="3">
    <source>
        <dbReference type="Proteomes" id="UP000317977"/>
    </source>
</evidence>
<reference evidence="2 3" key="1">
    <citation type="submission" date="2019-02" db="EMBL/GenBank/DDBJ databases">
        <title>Deep-cultivation of Planctomycetes and their phenomic and genomic characterization uncovers novel biology.</title>
        <authorList>
            <person name="Wiegand S."/>
            <person name="Jogler M."/>
            <person name="Boedeker C."/>
            <person name="Pinto D."/>
            <person name="Vollmers J."/>
            <person name="Rivas-Marin E."/>
            <person name="Kohn T."/>
            <person name="Peeters S.H."/>
            <person name="Heuer A."/>
            <person name="Rast P."/>
            <person name="Oberbeckmann S."/>
            <person name="Bunk B."/>
            <person name="Jeske O."/>
            <person name="Meyerdierks A."/>
            <person name="Storesund J.E."/>
            <person name="Kallscheuer N."/>
            <person name="Luecker S."/>
            <person name="Lage O.M."/>
            <person name="Pohl T."/>
            <person name="Merkel B.J."/>
            <person name="Hornburger P."/>
            <person name="Mueller R.-W."/>
            <person name="Bruemmer F."/>
            <person name="Labrenz M."/>
            <person name="Spormann A.M."/>
            <person name="Op Den Camp H."/>
            <person name="Overmann J."/>
            <person name="Amann R."/>
            <person name="Jetten M.S.M."/>
            <person name="Mascher T."/>
            <person name="Medema M.H."/>
            <person name="Devos D.P."/>
            <person name="Kaster A.-K."/>
            <person name="Ovreas L."/>
            <person name="Rohde M."/>
            <person name="Galperin M.Y."/>
            <person name="Jogler C."/>
        </authorList>
    </citation>
    <scope>NUCLEOTIDE SEQUENCE [LARGE SCALE GENOMIC DNA]</scope>
    <source>
        <strain evidence="2 3">Poly59</strain>
    </source>
</reference>